<dbReference type="GO" id="GO:0005829">
    <property type="term" value="C:cytosol"/>
    <property type="evidence" value="ECO:0007669"/>
    <property type="project" value="TreeGrafter"/>
</dbReference>
<gene>
    <name evidence="4" type="primary">TEL2</name>
    <name evidence="4" type="ORF">EHS24_002684</name>
</gene>
<dbReference type="Gene3D" id="1.25.40.720">
    <property type="entry name" value="Telomere length regulation protein 2, C-terminal domain"/>
    <property type="match status" value="1"/>
</dbReference>
<dbReference type="InterPro" id="IPR038528">
    <property type="entry name" value="TEL2_C_sf"/>
</dbReference>
<dbReference type="PANTHER" id="PTHR15830:SF10">
    <property type="entry name" value="TELOMERE LENGTH REGULATION PROTEIN TEL2 HOMOLOG"/>
    <property type="match status" value="1"/>
</dbReference>
<evidence type="ECO:0000256" key="1">
    <source>
        <dbReference type="ARBA" id="ARBA00006133"/>
    </source>
</evidence>
<dbReference type="AlphaFoldDB" id="A0A427XHI6"/>
<dbReference type="GO" id="GO:0051879">
    <property type="term" value="F:Hsp90 protein binding"/>
    <property type="evidence" value="ECO:0007669"/>
    <property type="project" value="TreeGrafter"/>
</dbReference>
<dbReference type="GO" id="GO:0051083">
    <property type="term" value="P:'de novo' cotranslational protein folding"/>
    <property type="evidence" value="ECO:0007669"/>
    <property type="project" value="TreeGrafter"/>
</dbReference>
<dbReference type="STRING" id="105984.A0A427XHI6"/>
<feature type="region of interest" description="Disordered" evidence="2">
    <location>
        <begin position="504"/>
        <end position="529"/>
    </location>
</feature>
<organism evidence="4 5">
    <name type="scientific">Apiotrichum porosum</name>
    <dbReference type="NCBI Taxonomy" id="105984"/>
    <lineage>
        <taxon>Eukaryota</taxon>
        <taxon>Fungi</taxon>
        <taxon>Dikarya</taxon>
        <taxon>Basidiomycota</taxon>
        <taxon>Agaricomycotina</taxon>
        <taxon>Tremellomycetes</taxon>
        <taxon>Trichosporonales</taxon>
        <taxon>Trichosporonaceae</taxon>
        <taxon>Apiotrichum</taxon>
    </lineage>
</organism>
<dbReference type="OrthoDB" id="10254187at2759"/>
<dbReference type="InterPro" id="IPR019337">
    <property type="entry name" value="Telomere_length_regulation_dom"/>
</dbReference>
<keyword evidence="5" id="KW-1185">Reference proteome</keyword>
<evidence type="ECO:0000313" key="4">
    <source>
        <dbReference type="EMBL" id="RSH78223.1"/>
    </source>
</evidence>
<comment type="caution">
    <text evidence="4">The sequence shown here is derived from an EMBL/GenBank/DDBJ whole genome shotgun (WGS) entry which is preliminary data.</text>
</comment>
<dbReference type="GO" id="GO:0042162">
    <property type="term" value="F:telomeric DNA binding"/>
    <property type="evidence" value="ECO:0007669"/>
    <property type="project" value="TreeGrafter"/>
</dbReference>
<feature type="compositionally biased region" description="Basic residues" evidence="2">
    <location>
        <begin position="596"/>
        <end position="605"/>
    </location>
</feature>
<feature type="region of interest" description="Disordered" evidence="2">
    <location>
        <begin position="579"/>
        <end position="617"/>
    </location>
</feature>
<name>A0A427XHI6_9TREE</name>
<dbReference type="Proteomes" id="UP000279236">
    <property type="component" value="Unassembled WGS sequence"/>
</dbReference>
<evidence type="ECO:0000256" key="2">
    <source>
        <dbReference type="SAM" id="MobiDB-lite"/>
    </source>
</evidence>
<feature type="domain" description="Telomere length regulation protein conserved" evidence="3">
    <location>
        <begin position="663"/>
        <end position="774"/>
    </location>
</feature>
<accession>A0A427XHI6</accession>
<reference evidence="4 5" key="1">
    <citation type="submission" date="2018-11" db="EMBL/GenBank/DDBJ databases">
        <title>Genome sequence of Apiotrichum porosum DSM 27194.</title>
        <authorList>
            <person name="Aliyu H."/>
            <person name="Gorte O."/>
            <person name="Ochsenreither K."/>
        </authorList>
    </citation>
    <scope>NUCLEOTIDE SEQUENCE [LARGE SCALE GENOMIC DNA]</scope>
    <source>
        <strain evidence="4 5">DSM 27194</strain>
    </source>
</reference>
<comment type="similarity">
    <text evidence="1">Belongs to the TEL2 family.</text>
</comment>
<proteinExistence type="inferred from homology"/>
<dbReference type="PANTHER" id="PTHR15830">
    <property type="entry name" value="TELOMERE LENGTH REGULATION PROTEIN TEL2 FAMILY MEMBER"/>
    <property type="match status" value="1"/>
</dbReference>
<dbReference type="GeneID" id="39587227"/>
<protein>
    <submittedName>
        <fullName evidence="4">Telomere binding protein</fullName>
    </submittedName>
</protein>
<sequence>MEDPASALRSLRDALKAGIQDVDDFTFRLSSTLDVLGLAPPGGASIVVAVSPSFGAKDTAAVTRYLPAVQQALVGAVPTFLPALDTRGHALLDAFFAPQPRAAPLENTVALAAYLSLSAMLAPNPPTPLAVPAREFVLDTLLRLTNLYSVDALYTAVFGRSGDRTKGKGIDSALSLMWDDAVRSACSVPAKVANAVGRWKDKDASKLEVPSALVPRAYFDRLSARIEGLTYTVAQNGDDPAPLRLLLEKLVTLGLLTPTPEPSPAPALLPGFLPRTLEHLHPPALAQPYPDAFFPSLLLPLAPAALTAFAAGFLTYIPYHLTPPSLEIRPEERVRRAATVLAQLLGPPVVGGEAWTAVLSALLKKGGGGREEIQNAQRRMVVAWVGTGGAPAAKALIDAVMDAWGDPKHIRFGSYSHQFNLTHTLVLSLSLLPPMDPHLVAVSHRGRFLHAVQAYLSHPDGKIRRLGMLVAEIISELTLIEDGDGDTGPSPDDEMDDLKAALEVDDETGEPTFKAPKPPRGSKRLKFGGMWDGTGDGREECRLLRLCVGLQDGNAILSPDSGGKAWMLGWEVDKVVPEPAPATAASNPPQPARAERGRKPRRSKPQPKVVMLDDDQLADPLQGYESARSSSRSPSPTPEFLAEITADPSLAVDAAKKRKLKRPVYVRQLAELLREKDKPDSIEMALQWGEGLVRAKRNFGGEVTENAVAVAAAAIGLADPFKLDKFEERRQGLLTALVACSPRNVPPYLAEQYFSASYSLLQKSVMLTAISMGARELAGLYVPDAPRANRAIDFPTKTLPPALHARYVAPEDTPIGGQLEEAVAGMRNLLLSKGAKQGEDTVPELGRERRLRVGVNKRRKVPDGVVEVDSMDASSQQPPVEPYTAVAAEYFILPLVNRFWDYFQEASVRESRAIGLGARYRGAGTGLVLSPPALEKFLLTLALLVHAARHAPTFLAVVVPTTLELAVTVGARHPAAPDAPESEGNDAHVVAAALDLALAGLDAAVDLDKGRTLAVDAPQLVLATGEWASAVFSAESGGGKVAGGAAGRKEGRVRAASAGVLVKVAEIGEKWGAPR</sequence>
<evidence type="ECO:0000313" key="5">
    <source>
        <dbReference type="Proteomes" id="UP000279236"/>
    </source>
</evidence>
<dbReference type="InterPro" id="IPR051970">
    <property type="entry name" value="TEL2_Regulation"/>
</dbReference>
<dbReference type="Pfam" id="PF10193">
    <property type="entry name" value="Telomere_reg-2"/>
    <property type="match status" value="1"/>
</dbReference>
<evidence type="ECO:0000259" key="3">
    <source>
        <dbReference type="Pfam" id="PF10193"/>
    </source>
</evidence>
<dbReference type="EMBL" id="RSCE01000013">
    <property type="protein sequence ID" value="RSH78223.1"/>
    <property type="molecule type" value="Genomic_DNA"/>
</dbReference>
<dbReference type="RefSeq" id="XP_028473370.1">
    <property type="nucleotide sequence ID" value="XM_028618414.1"/>
</dbReference>